<evidence type="ECO:0000256" key="2">
    <source>
        <dbReference type="ARBA" id="ARBA00022840"/>
    </source>
</evidence>
<dbReference type="Proteomes" id="UP000184111">
    <property type="component" value="Unassembled WGS sequence"/>
</dbReference>
<dbReference type="RefSeq" id="WP_107415845.1">
    <property type="nucleotide sequence ID" value="NZ_FRBI01000022.1"/>
</dbReference>
<name>A0A1M7PCF7_9ACTN</name>
<dbReference type="InterPro" id="IPR050206">
    <property type="entry name" value="FtsK/SpoIIIE/SftA"/>
</dbReference>
<keyword evidence="2 3" id="KW-0067">ATP-binding</keyword>
<dbReference type="EMBL" id="FRBI01000022">
    <property type="protein sequence ID" value="SHN14624.1"/>
    <property type="molecule type" value="Genomic_DNA"/>
</dbReference>
<dbReference type="Gene3D" id="3.40.50.300">
    <property type="entry name" value="P-loop containing nucleotide triphosphate hydrolases"/>
    <property type="match status" value="1"/>
</dbReference>
<feature type="binding site" evidence="3">
    <location>
        <begin position="194"/>
        <end position="201"/>
    </location>
    <ligand>
        <name>ATP</name>
        <dbReference type="ChEBI" id="CHEBI:30616"/>
    </ligand>
</feature>
<sequence>MGTVTAHAPDVLPIAITLATGWLLLSLVRYVRADRGTRASIRQAVRVRCGWIRLSRMAGLTVTDKTPGLLGQLTAPKGTTPPPRLLTPKIKVAADQFGVIVRATCLPKVGLEEFQRAARFLADAWRCTRVSVLPDGPGRVVIRGVRLDPLITQTEHRPTGRPPTDLSRWELGVDEYAAPVCVSLANVPGVTVAGTPGAGKTSLINRLVCDLAPSRAVQFAVADGKVSAAHEGDYADLRTRLFAFVGDDLHEANTLFKRLVALRRTRSSAIRDVLGVKNMWHVGPSEVWPLTVLIIDEAHTYFRDYKGNDPQTKRLAALTADNARLVEDLVKKGRSVGFLVILVSQKVTGDAIPTFIRDVCPVGLSFAQKTAEAAVAALGDDIRNWPDASPVTLQDPAYVGVAVMAMQGRPGFTRIRTPYVPDADAARIAEATAHLAIDPALYLESVPGPPGWAGTAPTDGTVVPLAKHRP</sequence>
<feature type="domain" description="FtsK" evidence="4">
    <location>
        <begin position="177"/>
        <end position="375"/>
    </location>
</feature>
<dbReference type="GO" id="GO:0005524">
    <property type="term" value="F:ATP binding"/>
    <property type="evidence" value="ECO:0007669"/>
    <property type="project" value="UniProtKB-UniRule"/>
</dbReference>
<dbReference type="PANTHER" id="PTHR22683">
    <property type="entry name" value="SPORULATION PROTEIN RELATED"/>
    <property type="match status" value="1"/>
</dbReference>
<protein>
    <submittedName>
        <fullName evidence="5">DNA segregation ATPase FtsK/SpoIIIE, S-DNA-T family</fullName>
    </submittedName>
</protein>
<evidence type="ECO:0000313" key="6">
    <source>
        <dbReference type="Proteomes" id="UP000184111"/>
    </source>
</evidence>
<organism evidence="5 6">
    <name type="scientific">Actinacidiphila paucisporea</name>
    <dbReference type="NCBI Taxonomy" id="310782"/>
    <lineage>
        <taxon>Bacteria</taxon>
        <taxon>Bacillati</taxon>
        <taxon>Actinomycetota</taxon>
        <taxon>Actinomycetes</taxon>
        <taxon>Kitasatosporales</taxon>
        <taxon>Streptomycetaceae</taxon>
        <taxon>Actinacidiphila</taxon>
    </lineage>
</organism>
<gene>
    <name evidence="5" type="ORF">SAMN05216499_122115</name>
</gene>
<keyword evidence="1 3" id="KW-0547">Nucleotide-binding</keyword>
<dbReference type="SUPFAM" id="SSF52540">
    <property type="entry name" value="P-loop containing nucleoside triphosphate hydrolases"/>
    <property type="match status" value="1"/>
</dbReference>
<evidence type="ECO:0000256" key="1">
    <source>
        <dbReference type="ARBA" id="ARBA00022741"/>
    </source>
</evidence>
<evidence type="ECO:0000313" key="5">
    <source>
        <dbReference type="EMBL" id="SHN14624.1"/>
    </source>
</evidence>
<dbReference type="PANTHER" id="PTHR22683:SF41">
    <property type="entry name" value="DNA TRANSLOCASE FTSK"/>
    <property type="match status" value="1"/>
</dbReference>
<dbReference type="InterPro" id="IPR027417">
    <property type="entry name" value="P-loop_NTPase"/>
</dbReference>
<dbReference type="Pfam" id="PF01580">
    <property type="entry name" value="FtsK_SpoIIIE"/>
    <property type="match status" value="1"/>
</dbReference>
<evidence type="ECO:0000256" key="3">
    <source>
        <dbReference type="PROSITE-ProRule" id="PRU00289"/>
    </source>
</evidence>
<evidence type="ECO:0000259" key="4">
    <source>
        <dbReference type="PROSITE" id="PS50901"/>
    </source>
</evidence>
<accession>A0A1M7PCF7</accession>
<keyword evidence="6" id="KW-1185">Reference proteome</keyword>
<dbReference type="GO" id="GO:0003677">
    <property type="term" value="F:DNA binding"/>
    <property type="evidence" value="ECO:0007669"/>
    <property type="project" value="InterPro"/>
</dbReference>
<dbReference type="AlphaFoldDB" id="A0A1M7PCF7"/>
<dbReference type="PROSITE" id="PS50901">
    <property type="entry name" value="FTSK"/>
    <property type="match status" value="1"/>
</dbReference>
<proteinExistence type="predicted"/>
<dbReference type="OrthoDB" id="3315716at2"/>
<reference evidence="5 6" key="1">
    <citation type="submission" date="2016-11" db="EMBL/GenBank/DDBJ databases">
        <authorList>
            <person name="Jaros S."/>
            <person name="Januszkiewicz K."/>
            <person name="Wedrychowicz H."/>
        </authorList>
    </citation>
    <scope>NUCLEOTIDE SEQUENCE [LARGE SCALE GENOMIC DNA]</scope>
    <source>
        <strain evidence="5 6">CGMCC 4.2025</strain>
    </source>
</reference>
<dbReference type="InterPro" id="IPR002543">
    <property type="entry name" value="FtsK_dom"/>
</dbReference>
<dbReference type="STRING" id="310782.SAMN05216499_122115"/>